<dbReference type="EMBL" id="OU896716">
    <property type="protein sequence ID" value="CAG9814234.1"/>
    <property type="molecule type" value="Genomic_DNA"/>
</dbReference>
<evidence type="ECO:0000313" key="2">
    <source>
        <dbReference type="Proteomes" id="UP001153737"/>
    </source>
</evidence>
<reference evidence="1" key="1">
    <citation type="submission" date="2022-01" db="EMBL/GenBank/DDBJ databases">
        <authorList>
            <person name="King R."/>
        </authorList>
    </citation>
    <scope>NUCLEOTIDE SEQUENCE</scope>
</reference>
<dbReference type="OrthoDB" id="6764596at2759"/>
<dbReference type="PANTHER" id="PTHR33480">
    <property type="entry name" value="SET DOMAIN-CONTAINING PROTEIN-RELATED"/>
    <property type="match status" value="1"/>
</dbReference>
<evidence type="ECO:0000313" key="1">
    <source>
        <dbReference type="EMBL" id="CAG9814234.1"/>
    </source>
</evidence>
<organism evidence="1 2">
    <name type="scientific">Phaedon cochleariae</name>
    <name type="common">Mustard beetle</name>
    <dbReference type="NCBI Taxonomy" id="80249"/>
    <lineage>
        <taxon>Eukaryota</taxon>
        <taxon>Metazoa</taxon>
        <taxon>Ecdysozoa</taxon>
        <taxon>Arthropoda</taxon>
        <taxon>Hexapoda</taxon>
        <taxon>Insecta</taxon>
        <taxon>Pterygota</taxon>
        <taxon>Neoptera</taxon>
        <taxon>Endopterygota</taxon>
        <taxon>Coleoptera</taxon>
        <taxon>Polyphaga</taxon>
        <taxon>Cucujiformia</taxon>
        <taxon>Chrysomeloidea</taxon>
        <taxon>Chrysomelidae</taxon>
        <taxon>Chrysomelinae</taxon>
        <taxon>Chrysomelini</taxon>
        <taxon>Phaedon</taxon>
    </lineage>
</organism>
<protein>
    <submittedName>
        <fullName evidence="1">Uncharacterized protein</fullName>
    </submittedName>
</protein>
<proteinExistence type="predicted"/>
<sequence>MSEQLINSKKKFGARSKRLVELALKKEVVHTSGKGVESCIMDKKHFHTTENENAFSEECVIEGLEEEDVWDEFNKWKQKQNMNEKVESNHTEKQFIPLTEFIDSSTSWIPDEEESNSTSHSLSDISQEIQIQEALQYQDEDHLQQITNDIENTNMTFGREEQTPAPLSNEISQDIRPKLTILQNIINVGVIGDSEKLVDVSQRKSRIWDKKDRCIYCDRDCTNFSRHLFRNHANEDYVCKIMQLPKGNKKRKQMIDIVRKEGNLSLLDENKIRPVQRETRKYEGGKESSGEAIQFMPCPYCKGIYRLKTLRKHTKICSCHPNDGEKCNVASLGQNLLVFKASRRSFYDRLRLKNEVFPKMHADRASFKGKNDPVVCQYAEDYLRKHRRPHIRNAVSNKIRELGRLLIPLQDIYGFNTLLEVMNTKHYDKVVHAAQIISGYDETAKTFQSPSLAMHMKTILLFACLAAKTLLLKQDPVLPVTDYTEALKNVKNFRLLVDERWKFDMSSLALKDLNEKHGKKPQTLPITSDVIKFREYVVSTAEQSIDLLKENANDLKSFKTLTETILVLTVLLNRKRVGDVQYITLDSYKECTNSRNQEECINVLSESEKLLSAHFKRIVSIGKGSKSIPILFPKNVQTYIEVLLSSREQNQLVPNENPFLFALIGSKDKWMDGSSVLRKYSVLCGAENPKTLTSSRLRKQIATVLQVINLNETEKEQVASFMGHTKKTHEEFYRLPQDVFQTAKIAKLLLMMDKGEGANFKGRTLEEIDIHLDSLDGEDCAKIESDSGSGVKEYVSTAFGITETLLESTLALNTVFSFPVCETQMQ</sequence>
<reference evidence="1" key="2">
    <citation type="submission" date="2022-10" db="EMBL/GenBank/DDBJ databases">
        <authorList>
            <consortium name="ENA_rothamsted_submissions"/>
            <consortium name="culmorum"/>
            <person name="King R."/>
        </authorList>
    </citation>
    <scope>NUCLEOTIDE SEQUENCE</scope>
</reference>
<dbReference type="PANTHER" id="PTHR33480:SF1">
    <property type="entry name" value="TYR RECOMBINASE DOMAIN-CONTAINING PROTEIN"/>
    <property type="match status" value="1"/>
</dbReference>
<dbReference type="AlphaFoldDB" id="A0A9N9SEH2"/>
<accession>A0A9N9SEH2</accession>
<gene>
    <name evidence="1" type="ORF">PHAECO_LOCUS1541</name>
</gene>
<keyword evidence="2" id="KW-1185">Reference proteome</keyword>
<name>A0A9N9SEH2_PHACE</name>
<dbReference type="Proteomes" id="UP001153737">
    <property type="component" value="Chromosome 10"/>
</dbReference>